<dbReference type="GO" id="GO:1904071">
    <property type="term" value="P:presynaptic active zone assembly"/>
    <property type="evidence" value="ECO:0007669"/>
    <property type="project" value="TreeGrafter"/>
</dbReference>
<dbReference type="PANTHER" id="PTHR14113">
    <property type="entry name" value="PICCOLO/BASSOON"/>
    <property type="match status" value="1"/>
</dbReference>
<feature type="compositionally biased region" description="Polar residues" evidence="2">
    <location>
        <begin position="2042"/>
        <end position="2053"/>
    </location>
</feature>
<dbReference type="Proteomes" id="UP000319801">
    <property type="component" value="Unassembled WGS sequence"/>
</dbReference>
<dbReference type="InterPro" id="IPR052098">
    <property type="entry name" value="Presynaptic_Scaffold_Bsn/Pclo"/>
</dbReference>
<feature type="region of interest" description="Disordered" evidence="2">
    <location>
        <begin position="1081"/>
        <end position="1138"/>
    </location>
</feature>
<evidence type="ECO:0000259" key="3">
    <source>
        <dbReference type="SMART" id="SM01283"/>
    </source>
</evidence>
<dbReference type="PANTHER" id="PTHR14113:SF1">
    <property type="entry name" value="PROTEIN BASSOON"/>
    <property type="match status" value="1"/>
</dbReference>
<keyword evidence="5" id="KW-1185">Reference proteome</keyword>
<dbReference type="GO" id="GO:0098982">
    <property type="term" value="C:GABA-ergic synapse"/>
    <property type="evidence" value="ECO:0007669"/>
    <property type="project" value="TreeGrafter"/>
</dbReference>
<feature type="compositionally biased region" description="Low complexity" evidence="2">
    <location>
        <begin position="1931"/>
        <end position="1943"/>
    </location>
</feature>
<feature type="compositionally biased region" description="Polar residues" evidence="2">
    <location>
        <begin position="1288"/>
        <end position="1305"/>
    </location>
</feature>
<proteinExistence type="predicted"/>
<feature type="compositionally biased region" description="Polar residues" evidence="2">
    <location>
        <begin position="1"/>
        <end position="12"/>
    </location>
</feature>
<dbReference type="SMART" id="SM01283">
    <property type="entry name" value="Costars"/>
    <property type="match status" value="1"/>
</dbReference>
<feature type="region of interest" description="Disordered" evidence="2">
    <location>
        <begin position="1802"/>
        <end position="2053"/>
    </location>
</feature>
<dbReference type="GO" id="GO:0030424">
    <property type="term" value="C:axon"/>
    <property type="evidence" value="ECO:0007669"/>
    <property type="project" value="TreeGrafter"/>
</dbReference>
<feature type="compositionally biased region" description="Low complexity" evidence="2">
    <location>
        <begin position="13"/>
        <end position="27"/>
    </location>
</feature>
<dbReference type="GO" id="GO:0035418">
    <property type="term" value="P:protein localization to synapse"/>
    <property type="evidence" value="ECO:0007669"/>
    <property type="project" value="TreeGrafter"/>
</dbReference>
<keyword evidence="1" id="KW-0175">Coiled coil</keyword>
<dbReference type="OrthoDB" id="8958142at2759"/>
<feature type="region of interest" description="Disordered" evidence="2">
    <location>
        <begin position="73"/>
        <end position="121"/>
    </location>
</feature>
<protein>
    <submittedName>
        <fullName evidence="4">Protein bassoon</fullName>
    </submittedName>
</protein>
<dbReference type="GO" id="GO:0048788">
    <property type="term" value="C:cytoskeleton of presynaptic active zone"/>
    <property type="evidence" value="ECO:0007669"/>
    <property type="project" value="TreeGrafter"/>
</dbReference>
<dbReference type="Gene3D" id="1.10.10.1540">
    <property type="entry name" value="Costar domain"/>
    <property type="match status" value="1"/>
</dbReference>
<feature type="region of interest" description="Disordered" evidence="2">
    <location>
        <begin position="828"/>
        <end position="851"/>
    </location>
</feature>
<dbReference type="GO" id="GO:0098978">
    <property type="term" value="C:glutamatergic synapse"/>
    <property type="evidence" value="ECO:0007669"/>
    <property type="project" value="TreeGrafter"/>
</dbReference>
<evidence type="ECO:0000313" key="5">
    <source>
        <dbReference type="Proteomes" id="UP000319801"/>
    </source>
</evidence>
<feature type="region of interest" description="Disordered" evidence="2">
    <location>
        <begin position="456"/>
        <end position="477"/>
    </location>
</feature>
<feature type="region of interest" description="Disordered" evidence="2">
    <location>
        <begin position="2066"/>
        <end position="2100"/>
    </location>
</feature>
<feature type="region of interest" description="Disordered" evidence="2">
    <location>
        <begin position="1"/>
        <end position="27"/>
    </location>
</feature>
<evidence type="ECO:0000256" key="2">
    <source>
        <dbReference type="SAM" id="MobiDB-lite"/>
    </source>
</evidence>
<feature type="coiled-coil region" evidence="1">
    <location>
        <begin position="871"/>
        <end position="988"/>
    </location>
</feature>
<reference evidence="4 5" key="1">
    <citation type="journal article" date="2019" name="Genome Biol. Evol.">
        <title>Whole-Genome Sequencing of the Giant Devil Catfish, Bagarius yarrelli.</title>
        <authorList>
            <person name="Jiang W."/>
            <person name="Lv Y."/>
            <person name="Cheng L."/>
            <person name="Yang K."/>
            <person name="Chao B."/>
            <person name="Wang X."/>
            <person name="Li Y."/>
            <person name="Pan X."/>
            <person name="You X."/>
            <person name="Zhang Y."/>
            <person name="Yang J."/>
            <person name="Li J."/>
            <person name="Zhang X."/>
            <person name="Liu S."/>
            <person name="Sun C."/>
            <person name="Yang J."/>
            <person name="Shi Q."/>
        </authorList>
    </citation>
    <scope>NUCLEOTIDE SEQUENCE [LARGE SCALE GENOMIC DNA]</scope>
    <source>
        <strain evidence="4">JWS20170419001</strain>
        <tissue evidence="4">Muscle</tissue>
    </source>
</reference>
<feature type="coiled-coil region" evidence="1">
    <location>
        <begin position="1375"/>
        <end position="1419"/>
    </location>
</feature>
<dbReference type="InterPro" id="IPR027817">
    <property type="entry name" value="Costars_dom"/>
</dbReference>
<comment type="caution">
    <text evidence="4">The sequence shown here is derived from an EMBL/GenBank/DDBJ whole genome shotgun (WGS) entry which is preliminary data.</text>
</comment>
<evidence type="ECO:0000313" key="4">
    <source>
        <dbReference type="EMBL" id="TTC88579.1"/>
    </source>
</evidence>
<dbReference type="Pfam" id="PF14705">
    <property type="entry name" value="Costars"/>
    <property type="match status" value="1"/>
</dbReference>
<dbReference type="GO" id="GO:0098882">
    <property type="term" value="F:structural constituent of presynaptic active zone"/>
    <property type="evidence" value="ECO:0007669"/>
    <property type="project" value="TreeGrafter"/>
</dbReference>
<dbReference type="EMBL" id="VCAZ01000178">
    <property type="protein sequence ID" value="TTC88579.1"/>
    <property type="molecule type" value="Genomic_DNA"/>
</dbReference>
<feature type="domain" description="Costars" evidence="3">
    <location>
        <begin position="2118"/>
        <end position="2184"/>
    </location>
</feature>
<accession>A0A556VA77</accession>
<feature type="compositionally biased region" description="Basic and acidic residues" evidence="2">
    <location>
        <begin position="1871"/>
        <end position="1895"/>
    </location>
</feature>
<feature type="compositionally biased region" description="Basic residues" evidence="2">
    <location>
        <begin position="1848"/>
        <end position="1860"/>
    </location>
</feature>
<evidence type="ECO:0000256" key="1">
    <source>
        <dbReference type="SAM" id="Coils"/>
    </source>
</evidence>
<gene>
    <name evidence="4" type="ORF">Baya_14825</name>
</gene>
<feature type="compositionally biased region" description="Low complexity" evidence="2">
    <location>
        <begin position="1953"/>
        <end position="1966"/>
    </location>
</feature>
<sequence>MTLQQSNMYGQHTSSSITSSTSTSSVSNKLAEITQAYNQREGRRASDNVQIRDSATQLESVSELRSHKIHVYYKGSPPLSPTSPLPHTSARSSSRKTAEFSTQTFNPTVAAPSEGSGPTSPVMVQATQTPHRNISPRLFRQQSSQDATFMVVTIGSEPIIYPKPVTVNTATSPLTSPTKFGHHLSFEVYSPPISPPDTPPHQQSPLHGFYKAHKVERVNVGTSMMTAASSYARGSHSMENISLCRISTVPGTSRVEQGQKIHSSSVADLRTATNLSPVIITDEKMDFISLAMESQKYANSAEGSHIRNSTTIQPLIMKLNTQEQPHVAVSTATTVSVTVAASMFISQPKHPVVYGDPIQNLTDIGQGMETLIYNITNSMELKGKSPVHPQVMMVQIDNSAQGKPLTQLINSEESQDARAITGQIKKENQIACCDVVYNLPFGGSCVGGPFSQKPMTDDITNVSEPSRPPSAPPHLYEPLESKQDKQIYHDFTLKSYTLPFPGRLQSSLSETNLAKAGIQSHSSKPDSQAPAEISMDLNVGSHGYEGEFLGHGLQYSSYTDLRQGDLVAPTPPMRRYSSLSNISSDYGYSSCDISSLPESNLAQYSTTTAKEISRMCAALNSMDRYSSNPGGSPPSRVSFQQRLRPSFMYVPDGKPFSQALTSLINARQASLRAMFPSALRSADGMIYSTINAPIASTVPITTQPTSVLHPLLKGVYRPYQSPNMTMPLASLHKMAVAPRMTLTEQTPYRFSTFYQGPVTASATTNEPVAITTEQDAPIFLGKTSTAPTQPSDVPSCLTTMPTQVVGLANTSQSQDQPLNLSLLQFQTQVPSQQLHPPTHSKDSQQFVSAQSPSPTQLTSAIASTVGARQKLDIEDEHIQRQHEKILQLERERIELEKLRQLRLQEELERERAELQRHREKEHILVQQEIQELQTIKQQVLQQQQAERESQLVMQREQLAQQKQQLDQIQSLQQQLQQHLVEQKRQKTAAVAAATSTQFICEQSGRIIQTQDLHSDKQHGDIQVPFRSLPSSASEMCLRNNEGQADKRVMRKQRSMPRLQDGIEGEVTMFSLPTRIVDCSVQTDDEDEEERYLMSRKRRTRRSVDCSVQTDDDEDKAEWEQPVRRRRSRFSRHSESGADTKSEALVLTAKVPSSSIAIQTIQDCSCQTETEQLGKISPAIHVTMSDANKVEIVHYISGPERTQMGQSLACQTTLSPILKSVSKFERRKPDPLDIGYQQQHLHSESLSSVIRQPPKSPQVLYSPVSPSSPHRVIETSFSSSDRLNKAHVTPQQKSFTAESPQRQQSLPRPIKNFQRSLSDPKPLIDGTSTELPPKKGKTNSASPPPEETQLSMVPHALPQIYVPTLPSLKLGSRPGLAAKASLLKDLTHELKVVEQESTKLRKQQAELEEEEKEIDAKLRYLEMGITQRKETLVKERERRDLAYLRCMGDTRDYMSDSELNNLRLAATSESNGLLTRPSTAPLSQFTSDLNTAAQFPHASSFVSYQYPQSQSTATTLHASTFQSTGFSQPPYPTISQAQALPQPTPLQTIHHHSNQSYHAQGTLSSQIFPPSHPPYPTEHTMLPPTGFQPASQLPVGQTPYPTHTTPYPSQTPPYPISQATTYQPLADILTVHQRPRHTSLSELEHKMATNYEVISNPSVIVTTTAQEPTYSQSGLIPAYGQYSTAMSQGTSYRSRSYERDYIDRPCRRSRMGHTTLRSQYSEEESPISPMGKFMGSRQACYDPSYSYGSSHSLPDVQDHIRDLPRTHVYKPDDMYIIDDMYCAVSDSEAYHLGQEETDWFEKPRDIRGSRHYNSSHSSSGRRGHVKHTYHDYDEPPEEDLWPQDEYGHSRHTSSREHRHHSSGSSGRHASSRHTDEPRSSRSSRSSKDTSTRHDSRSMSSSSAKKGDSRSQGYHSSDYTRDHAGHHHGLRTGKQSSHHQGSSSRKQQDTQGHLSSSRQMSSTGSGQRAASGNSNSSRQPGSQQLVEAPQSQRTQLQQQAHTSTARPGQQTTAASSVSQPTQVQQLQVKPGQTSPATRAPATGMQPTPTLAKSESVATTVTAIGAKATTAQPAKASQPPLTGIGSKAAPRPVGIGSATAAQPGMEGENMFSKILPGGAAEQAGKLGEDADGKISVKFGVLFNDDKCANLFEALVGTLKAAKRKKIITFQGELLLQGVHDDVDVVLLQE</sequence>
<feature type="compositionally biased region" description="Polar residues" evidence="2">
    <location>
        <begin position="1968"/>
        <end position="2034"/>
    </location>
</feature>
<dbReference type="InterPro" id="IPR038095">
    <property type="entry name" value="Costars_sf"/>
</dbReference>
<name>A0A556VA77_BAGYA</name>
<organism evidence="4 5">
    <name type="scientific">Bagarius yarrelli</name>
    <name type="common">Goonch</name>
    <name type="synonym">Bagrus yarrelli</name>
    <dbReference type="NCBI Taxonomy" id="175774"/>
    <lineage>
        <taxon>Eukaryota</taxon>
        <taxon>Metazoa</taxon>
        <taxon>Chordata</taxon>
        <taxon>Craniata</taxon>
        <taxon>Vertebrata</taxon>
        <taxon>Euteleostomi</taxon>
        <taxon>Actinopterygii</taxon>
        <taxon>Neopterygii</taxon>
        <taxon>Teleostei</taxon>
        <taxon>Ostariophysi</taxon>
        <taxon>Siluriformes</taxon>
        <taxon>Sisoridae</taxon>
        <taxon>Sisorinae</taxon>
        <taxon>Bagarius</taxon>
    </lineage>
</organism>
<feature type="region of interest" description="Disordered" evidence="2">
    <location>
        <begin position="1252"/>
        <end position="1348"/>
    </location>
</feature>